<dbReference type="RefSeq" id="WP_152208783.1">
    <property type="nucleotide sequence ID" value="NZ_WBVS01000001.1"/>
</dbReference>
<accession>A0A6I1GRE9</accession>
<gene>
    <name evidence="6" type="ORF">F7D08_0071</name>
</gene>
<dbReference type="PANTHER" id="PTHR10584">
    <property type="entry name" value="SUGAR KINASE"/>
    <property type="match status" value="1"/>
</dbReference>
<evidence type="ECO:0000256" key="3">
    <source>
        <dbReference type="ARBA" id="ARBA00022777"/>
    </source>
</evidence>
<proteinExistence type="inferred from homology"/>
<dbReference type="Proteomes" id="UP000468413">
    <property type="component" value="Unassembled WGS sequence"/>
</dbReference>
<dbReference type="EMBL" id="WBVS01000001">
    <property type="protein sequence ID" value="KAB7789121.1"/>
    <property type="molecule type" value="Genomic_DNA"/>
</dbReference>
<dbReference type="SUPFAM" id="SSF53613">
    <property type="entry name" value="Ribokinase-like"/>
    <property type="match status" value="1"/>
</dbReference>
<evidence type="ECO:0000256" key="2">
    <source>
        <dbReference type="ARBA" id="ARBA00022679"/>
    </source>
</evidence>
<evidence type="ECO:0000256" key="4">
    <source>
        <dbReference type="RuleBase" id="RU003704"/>
    </source>
</evidence>
<dbReference type="InterPro" id="IPR002173">
    <property type="entry name" value="Carboh/pur_kinase_PfkB_CS"/>
</dbReference>
<organism evidence="6 7">
    <name type="scientific">Bifidobacterium cebidarum</name>
    <dbReference type="NCBI Taxonomy" id="2650773"/>
    <lineage>
        <taxon>Bacteria</taxon>
        <taxon>Bacillati</taxon>
        <taxon>Actinomycetota</taxon>
        <taxon>Actinomycetes</taxon>
        <taxon>Bifidobacteriales</taxon>
        <taxon>Bifidobacteriaceae</taxon>
        <taxon>Bifidobacterium</taxon>
    </lineage>
</organism>
<comment type="similarity">
    <text evidence="1 4">Belongs to the carbohydrate kinase PfkB family.</text>
</comment>
<name>A0A6I1GRE9_9BIFI</name>
<evidence type="ECO:0000259" key="5">
    <source>
        <dbReference type="Pfam" id="PF00294"/>
    </source>
</evidence>
<sequence length="331" mass="36573">MGEVVVVGDANVDIIVPFPRFIDESRTRTTWEQPQMQGGGTCANTAVALSRLDVPVLFVGTVGDDQYGRYVRRDFSEAGVDPTGLVSDSRWNTVGVFAFVDERGERYLWGWPREKQSFKELDVSMIPMHRIRAASWVHASGMVMAYDTSAREALIHVFEEAHAAGVPTSFDLNLRILDGKLDPAMREALDRLMPNVNYLLGSGPDEFSYMGDHADWEENAADFAVDGRIVIVRDGARGARALQGKQCYKASAFSVEVEDTLGAGDVFNAGFIMAMLHQMTLPEALTISNAVSAYTVERKGSRSSPDKQQLMTFLKAHNASAFIHNQDNIKE</sequence>
<dbReference type="InterPro" id="IPR011611">
    <property type="entry name" value="PfkB_dom"/>
</dbReference>
<reference evidence="6 7" key="1">
    <citation type="submission" date="2019-09" db="EMBL/GenBank/DDBJ databases">
        <title>Characterization of the phylogenetic diversity of two novel species belonging to the genus Bifidobacterium: Bifidobacterium cebidarum sp. nov. and Bifidobacterium leontopitheci sp. nov.</title>
        <authorList>
            <person name="Lugli G.A."/>
            <person name="Duranti S."/>
            <person name="Milani C."/>
            <person name="Turroni F."/>
            <person name="Ventura M."/>
        </authorList>
    </citation>
    <scope>NUCLEOTIDE SEQUENCE [LARGE SCALE GENOMIC DNA]</scope>
    <source>
        <strain evidence="6 7">LMG 31469</strain>
    </source>
</reference>
<evidence type="ECO:0000256" key="1">
    <source>
        <dbReference type="ARBA" id="ARBA00010688"/>
    </source>
</evidence>
<dbReference type="Pfam" id="PF00294">
    <property type="entry name" value="PfkB"/>
    <property type="match status" value="1"/>
</dbReference>
<keyword evidence="2 4" id="KW-0808">Transferase</keyword>
<dbReference type="GO" id="GO:0006796">
    <property type="term" value="P:phosphate-containing compound metabolic process"/>
    <property type="evidence" value="ECO:0007669"/>
    <property type="project" value="UniProtKB-ARBA"/>
</dbReference>
<dbReference type="PRINTS" id="PR00990">
    <property type="entry name" value="RIBOKINASE"/>
</dbReference>
<feature type="domain" description="Carbohydrate kinase PfkB" evidence="5">
    <location>
        <begin position="2"/>
        <end position="305"/>
    </location>
</feature>
<dbReference type="AlphaFoldDB" id="A0A6I1GRE9"/>
<dbReference type="InterPro" id="IPR002139">
    <property type="entry name" value="Ribo/fructo_kinase"/>
</dbReference>
<dbReference type="PANTHER" id="PTHR10584:SF166">
    <property type="entry name" value="RIBOKINASE"/>
    <property type="match status" value="1"/>
</dbReference>
<keyword evidence="7" id="KW-1185">Reference proteome</keyword>
<dbReference type="GO" id="GO:0016301">
    <property type="term" value="F:kinase activity"/>
    <property type="evidence" value="ECO:0007669"/>
    <property type="project" value="UniProtKB-KW"/>
</dbReference>
<dbReference type="Gene3D" id="3.40.1190.20">
    <property type="match status" value="1"/>
</dbReference>
<dbReference type="InterPro" id="IPR029056">
    <property type="entry name" value="Ribokinase-like"/>
</dbReference>
<protein>
    <submittedName>
        <fullName evidence="6">Carbohydrate kinase</fullName>
    </submittedName>
</protein>
<comment type="caution">
    <text evidence="6">The sequence shown here is derived from an EMBL/GenBank/DDBJ whole genome shotgun (WGS) entry which is preliminary data.</text>
</comment>
<keyword evidence="3 4" id="KW-0418">Kinase</keyword>
<evidence type="ECO:0000313" key="7">
    <source>
        <dbReference type="Proteomes" id="UP000468413"/>
    </source>
</evidence>
<dbReference type="PROSITE" id="PS00584">
    <property type="entry name" value="PFKB_KINASES_2"/>
    <property type="match status" value="1"/>
</dbReference>
<dbReference type="CDD" id="cd01166">
    <property type="entry name" value="KdgK"/>
    <property type="match status" value="1"/>
</dbReference>
<evidence type="ECO:0000313" key="6">
    <source>
        <dbReference type="EMBL" id="KAB7789121.1"/>
    </source>
</evidence>